<evidence type="ECO:0000256" key="6">
    <source>
        <dbReference type="ARBA" id="ARBA00022946"/>
    </source>
</evidence>
<evidence type="ECO:0000256" key="8">
    <source>
        <dbReference type="ARBA" id="ARBA00023315"/>
    </source>
</evidence>
<dbReference type="GO" id="GO:0043754">
    <property type="term" value="F:dihydrolipoamide branched chain acyltransferase activity"/>
    <property type="evidence" value="ECO:0007669"/>
    <property type="project" value="UniProtKB-EC"/>
</dbReference>
<dbReference type="EMBL" id="WSZM01000423">
    <property type="protein sequence ID" value="KAF4033399.1"/>
    <property type="molecule type" value="Genomic_DNA"/>
</dbReference>
<evidence type="ECO:0000256" key="4">
    <source>
        <dbReference type="ARBA" id="ARBA00022679"/>
    </source>
</evidence>
<dbReference type="GO" id="GO:0005829">
    <property type="term" value="C:cytosol"/>
    <property type="evidence" value="ECO:0007669"/>
    <property type="project" value="UniProtKB-ARBA"/>
</dbReference>
<dbReference type="Gene3D" id="3.30.559.10">
    <property type="entry name" value="Chloramphenicol acetyltransferase-like domain"/>
    <property type="match status" value="1"/>
</dbReference>
<evidence type="ECO:0000256" key="2">
    <source>
        <dbReference type="ARBA" id="ARBA00004305"/>
    </source>
</evidence>
<evidence type="ECO:0000313" key="15">
    <source>
        <dbReference type="EMBL" id="KAF4133777.1"/>
    </source>
</evidence>
<dbReference type="FunFam" id="4.10.320.10:FF:000002">
    <property type="entry name" value="Dihydrolipoamide acetyltransferase component of pyruvate dehydrogenase complex"/>
    <property type="match status" value="1"/>
</dbReference>
<dbReference type="FunFam" id="2.40.50.100:FF:000013">
    <property type="entry name" value="Dihydrolipoamide acetyltransferase component of pyruvate dehydrogenase complex"/>
    <property type="match status" value="1"/>
</dbReference>
<comment type="similarity">
    <text evidence="3 10">Belongs to the 2-oxoacid dehydrogenase family.</text>
</comment>
<dbReference type="Proteomes" id="UP000602510">
    <property type="component" value="Unassembled WGS sequence"/>
</dbReference>
<dbReference type="GO" id="GO:0005759">
    <property type="term" value="C:mitochondrial matrix"/>
    <property type="evidence" value="ECO:0007669"/>
    <property type="project" value="UniProtKB-SubCell"/>
</dbReference>
<dbReference type="Gene3D" id="4.10.320.10">
    <property type="entry name" value="E3-binding domain"/>
    <property type="match status" value="1"/>
</dbReference>
<evidence type="ECO:0000256" key="11">
    <source>
        <dbReference type="SAM" id="MobiDB-lite"/>
    </source>
</evidence>
<proteinExistence type="inferred from homology"/>
<keyword evidence="4 10" id="KW-0808">Transferase</keyword>
<feature type="domain" description="Peripheral subunit-binding (PSBD)" evidence="13">
    <location>
        <begin position="222"/>
        <end position="259"/>
    </location>
</feature>
<dbReference type="FunFam" id="3.30.559.10:FF:000027">
    <property type="entry name" value="Dihydrolipoamide acetyltransferase component of pyruvate dehydrogenase complex"/>
    <property type="match status" value="1"/>
</dbReference>
<evidence type="ECO:0000256" key="3">
    <source>
        <dbReference type="ARBA" id="ARBA00007317"/>
    </source>
</evidence>
<dbReference type="PANTHER" id="PTHR43178">
    <property type="entry name" value="DIHYDROLIPOAMIDE ACETYLTRANSFERASE COMPONENT OF PYRUVATE DEHYDROGENASE COMPLEX"/>
    <property type="match status" value="1"/>
</dbReference>
<dbReference type="PROSITE" id="PS51826">
    <property type="entry name" value="PSBD"/>
    <property type="match status" value="1"/>
</dbReference>
<protein>
    <recommendedName>
        <fullName evidence="10">Dihydrolipoamide acetyltransferase component of pyruvate dehydrogenase complex</fullName>
        <ecNumber evidence="10">2.3.1.-</ecNumber>
    </recommendedName>
</protein>
<evidence type="ECO:0000256" key="1">
    <source>
        <dbReference type="ARBA" id="ARBA00001938"/>
    </source>
</evidence>
<dbReference type="Gene3D" id="2.40.50.100">
    <property type="match status" value="1"/>
</dbReference>
<dbReference type="SUPFAM" id="SSF47005">
    <property type="entry name" value="Peripheral subunit-binding domain of 2-oxo acid dehydrogenase complex"/>
    <property type="match status" value="1"/>
</dbReference>
<keyword evidence="16" id="KW-1185">Reference proteome</keyword>
<evidence type="ECO:0000256" key="9">
    <source>
        <dbReference type="ARBA" id="ARBA00051775"/>
    </source>
</evidence>
<dbReference type="InterPro" id="IPR001078">
    <property type="entry name" value="2-oxoacid_DH_actylTfrase"/>
</dbReference>
<dbReference type="PROSITE" id="PS00189">
    <property type="entry name" value="LIPOYL"/>
    <property type="match status" value="1"/>
</dbReference>
<dbReference type="GO" id="GO:0016407">
    <property type="term" value="F:acetyltransferase activity"/>
    <property type="evidence" value="ECO:0007669"/>
    <property type="project" value="TreeGrafter"/>
</dbReference>
<keyword evidence="6" id="KW-0809">Transit peptide</keyword>
<keyword evidence="7" id="KW-0496">Mitochondrion</keyword>
<dbReference type="GO" id="GO:0031405">
    <property type="term" value="F:lipoic acid binding"/>
    <property type="evidence" value="ECO:0007669"/>
    <property type="project" value="TreeGrafter"/>
</dbReference>
<dbReference type="Proteomes" id="UP000704712">
    <property type="component" value="Unassembled WGS sequence"/>
</dbReference>
<dbReference type="InterPro" id="IPR036625">
    <property type="entry name" value="E3-bd_dom_sf"/>
</dbReference>
<dbReference type="Pfam" id="PF00364">
    <property type="entry name" value="Biotin_lipoyl"/>
    <property type="match status" value="1"/>
</dbReference>
<feature type="compositionally biased region" description="Low complexity" evidence="11">
    <location>
        <begin position="177"/>
        <end position="195"/>
    </location>
</feature>
<comment type="catalytic activity">
    <reaction evidence="9">
        <text>N(6)-[(R)-dihydrolipoyl]-L-lysyl-[protein] + 2-methylpropanoyl-CoA = N(6)-[(R)-S(8)-2-methylpropanoyldihydrolipoyl]-L-lysyl-[protein] + CoA</text>
        <dbReference type="Rhea" id="RHEA:18865"/>
        <dbReference type="Rhea" id="RHEA-COMP:10475"/>
        <dbReference type="Rhea" id="RHEA-COMP:10497"/>
        <dbReference type="ChEBI" id="CHEBI:57287"/>
        <dbReference type="ChEBI" id="CHEBI:57338"/>
        <dbReference type="ChEBI" id="CHEBI:83100"/>
        <dbReference type="ChEBI" id="CHEBI:83142"/>
        <dbReference type="EC" id="2.3.1.168"/>
    </reaction>
    <physiologicalReaction direction="left-to-right" evidence="9">
        <dbReference type="Rhea" id="RHEA:18866"/>
    </physiologicalReaction>
</comment>
<comment type="cofactor">
    <cofactor evidence="1 10">
        <name>(R)-lipoate</name>
        <dbReference type="ChEBI" id="CHEBI:83088"/>
    </cofactor>
</comment>
<feature type="region of interest" description="Disordered" evidence="11">
    <location>
        <begin position="160"/>
        <end position="205"/>
    </location>
</feature>
<dbReference type="EC" id="2.3.1.-" evidence="10"/>
<dbReference type="SUPFAM" id="SSF51230">
    <property type="entry name" value="Single hybrid motif"/>
    <property type="match status" value="1"/>
</dbReference>
<keyword evidence="5 10" id="KW-0450">Lipoyl</keyword>
<dbReference type="InterPro" id="IPR023213">
    <property type="entry name" value="CAT-like_dom_sf"/>
</dbReference>
<evidence type="ECO:0000256" key="10">
    <source>
        <dbReference type="RuleBase" id="RU003423"/>
    </source>
</evidence>
<dbReference type="InterPro" id="IPR004167">
    <property type="entry name" value="PSBD"/>
</dbReference>
<comment type="caution">
    <text evidence="14">The sequence shown here is derived from an EMBL/GenBank/DDBJ whole genome shotgun (WGS) entry which is preliminary data.</text>
</comment>
<evidence type="ECO:0000259" key="13">
    <source>
        <dbReference type="PROSITE" id="PS51826"/>
    </source>
</evidence>
<dbReference type="CDD" id="cd06849">
    <property type="entry name" value="lipoyl_domain"/>
    <property type="match status" value="1"/>
</dbReference>
<dbReference type="AlphaFoldDB" id="A0A833SJU7"/>
<organism evidence="14 16">
    <name type="scientific">Phytophthora infestans</name>
    <name type="common">Potato late blight agent</name>
    <name type="synonym">Botrytis infestans</name>
    <dbReference type="NCBI Taxonomy" id="4787"/>
    <lineage>
        <taxon>Eukaryota</taxon>
        <taxon>Sar</taxon>
        <taxon>Stramenopiles</taxon>
        <taxon>Oomycota</taxon>
        <taxon>Peronosporomycetes</taxon>
        <taxon>Peronosporales</taxon>
        <taxon>Peronosporaceae</taxon>
        <taxon>Phytophthora</taxon>
    </lineage>
</organism>
<dbReference type="InterPro" id="IPR011053">
    <property type="entry name" value="Single_hybrid_motif"/>
</dbReference>
<dbReference type="EMBL" id="JAACNO010002359">
    <property type="protein sequence ID" value="KAF4133777.1"/>
    <property type="molecule type" value="Genomic_DNA"/>
</dbReference>
<dbReference type="InterPro" id="IPR050743">
    <property type="entry name" value="2-oxoacid_DH_E2_comp"/>
</dbReference>
<evidence type="ECO:0000313" key="14">
    <source>
        <dbReference type="EMBL" id="KAF4033399.1"/>
    </source>
</evidence>
<evidence type="ECO:0000259" key="12">
    <source>
        <dbReference type="PROSITE" id="PS50968"/>
    </source>
</evidence>
<dbReference type="PANTHER" id="PTHR43178:SF5">
    <property type="entry name" value="LIPOAMIDE ACYLTRANSFERASE COMPONENT OF BRANCHED-CHAIN ALPHA-KETO ACID DEHYDROGENASE COMPLEX, MITOCHONDRIAL"/>
    <property type="match status" value="1"/>
</dbReference>
<keyword evidence="8 10" id="KW-0012">Acyltransferase</keyword>
<dbReference type="Pfam" id="PF02817">
    <property type="entry name" value="E3_binding"/>
    <property type="match status" value="1"/>
</dbReference>
<feature type="domain" description="Lipoyl-binding" evidence="12">
    <location>
        <begin position="77"/>
        <end position="152"/>
    </location>
</feature>
<name>A0A833SJU7_PHYIN</name>
<dbReference type="InterPro" id="IPR003016">
    <property type="entry name" value="2-oxoA_DH_lipoyl-BS"/>
</dbReference>
<reference evidence="14" key="1">
    <citation type="submission" date="2020-04" db="EMBL/GenBank/DDBJ databases">
        <title>Hybrid Assembly of Korean Phytophthora infestans isolates.</title>
        <authorList>
            <person name="Prokchorchik M."/>
            <person name="Lee Y."/>
            <person name="Seo J."/>
            <person name="Cho J.-H."/>
            <person name="Park Y.-E."/>
            <person name="Jang D.-C."/>
            <person name="Im J.-S."/>
            <person name="Choi J.-G."/>
            <person name="Park H.-J."/>
            <person name="Lee G.-B."/>
            <person name="Lee Y.-G."/>
            <person name="Hong S.-Y."/>
            <person name="Cho K."/>
            <person name="Sohn K.H."/>
        </authorList>
    </citation>
    <scope>NUCLEOTIDE SEQUENCE</scope>
    <source>
        <strain evidence="14">KR_1_A1</strain>
        <strain evidence="15">KR_2_A2</strain>
    </source>
</reference>
<accession>A0A833SJU7</accession>
<dbReference type="Pfam" id="PF00198">
    <property type="entry name" value="2-oxoacid_dh"/>
    <property type="match status" value="1"/>
</dbReference>
<dbReference type="SUPFAM" id="SSF52777">
    <property type="entry name" value="CoA-dependent acyltransferases"/>
    <property type="match status" value="1"/>
</dbReference>
<evidence type="ECO:0000256" key="5">
    <source>
        <dbReference type="ARBA" id="ARBA00022823"/>
    </source>
</evidence>
<dbReference type="InterPro" id="IPR000089">
    <property type="entry name" value="Biotin_lipoyl"/>
</dbReference>
<sequence length="525" mass="56671">MHRSQITLIVVDVTARWGPLFEALQPTASVISLLAFKCALTFSLSMSSSLLRARRLGHRLAATRRGFHAGAVTAFPEVPFKLADIGEGIAEVEVLQWFVKSGDEVKQFQNVCEVQSDKATVEITSRYDGVVTKVHYEVGEMAKVGSTLIDIDVDEATAAATSGGGKKKGDPIPRRAPSPVATEPVAAPVPTAPIIEPTPTPTPVVSRVSLAPRRLEGEEKLLTSPSVRRLAKEHSIDLHDVEGTGPQGRILKGDLLEYIRMRATQPSTSSVSQSTTATPPPVVDGSNATYLQQDTVVPLTPIQKMMVKSMNAALQIPHFGYADEIRMDALYDLRKELKPLAEARGVKLSFIPFIIKAASLALKHYPMLNATVNESETEVTLVAAHNVSVAMDTPTGLIVPNVKNVQAKSILEIAEDLNRLQQLAVAGKLAPSDLTGGTFSISNIGSIGGTYMSPVLMVPQVAIGAIGQIQKLPRYDTEGNVEPVRLMNVSWSGDHRVIDGATMARFSNQWKEYLETPVSMLTEMS</sequence>
<gene>
    <name evidence="14" type="ORF">GN244_ATG14734</name>
    <name evidence="15" type="ORF">GN958_ATG17114</name>
</gene>
<dbReference type="PROSITE" id="PS50968">
    <property type="entry name" value="BIOTINYL_LIPOYL"/>
    <property type="match status" value="1"/>
</dbReference>
<evidence type="ECO:0000313" key="16">
    <source>
        <dbReference type="Proteomes" id="UP000602510"/>
    </source>
</evidence>
<evidence type="ECO:0000256" key="7">
    <source>
        <dbReference type="ARBA" id="ARBA00023128"/>
    </source>
</evidence>
<comment type="subcellular location">
    <subcellularLocation>
        <location evidence="2">Mitochondrion matrix</location>
    </subcellularLocation>
</comment>